<evidence type="ECO:0000256" key="5">
    <source>
        <dbReference type="PIRSR" id="PIRSR001217-1"/>
    </source>
</evidence>
<dbReference type="EMBL" id="MPSB01000003">
    <property type="protein sequence ID" value="ONF96828.1"/>
    <property type="molecule type" value="Genomic_DNA"/>
</dbReference>
<dbReference type="InterPro" id="IPR002142">
    <property type="entry name" value="Peptidase_S49"/>
</dbReference>
<dbReference type="Proteomes" id="UP000188729">
    <property type="component" value="Unassembled WGS sequence"/>
</dbReference>
<dbReference type="OrthoDB" id="9764363at2"/>
<dbReference type="GO" id="GO:0008236">
    <property type="term" value="F:serine-type peptidase activity"/>
    <property type="evidence" value="ECO:0007669"/>
    <property type="project" value="UniProtKB-KW"/>
</dbReference>
<keyword evidence="2 7" id="KW-0645">Protease</keyword>
<comment type="similarity">
    <text evidence="1">Belongs to the peptidase S49 family.</text>
</comment>
<proteinExistence type="inferred from homology"/>
<feature type="active site" description="Nucleophile" evidence="5">
    <location>
        <position position="392"/>
    </location>
</feature>
<dbReference type="PIRSF" id="PIRSF001217">
    <property type="entry name" value="Protease_4_SppA"/>
    <property type="match status" value="1"/>
</dbReference>
<dbReference type="CDD" id="cd07023">
    <property type="entry name" value="S49_Sppa_N_C"/>
    <property type="match status" value="1"/>
</dbReference>
<evidence type="ECO:0000259" key="6">
    <source>
        <dbReference type="Pfam" id="PF01343"/>
    </source>
</evidence>
<dbReference type="InterPro" id="IPR047217">
    <property type="entry name" value="S49_SppA_67K_type_N"/>
</dbReference>
<dbReference type="PANTHER" id="PTHR33209">
    <property type="entry name" value="PROTEASE 4"/>
    <property type="match status" value="1"/>
</dbReference>
<dbReference type="GO" id="GO:0016020">
    <property type="term" value="C:membrane"/>
    <property type="evidence" value="ECO:0007669"/>
    <property type="project" value="InterPro"/>
</dbReference>
<keyword evidence="3 7" id="KW-0378">Hydrolase</keyword>
<dbReference type="RefSeq" id="WP_076743798.1">
    <property type="nucleotide sequence ID" value="NZ_MPSB01000003.1"/>
</dbReference>
<keyword evidence="8" id="KW-1185">Reference proteome</keyword>
<evidence type="ECO:0000313" key="7">
    <source>
        <dbReference type="EMBL" id="ONF96828.1"/>
    </source>
</evidence>
<accession>A0A1V2EX12</accession>
<evidence type="ECO:0000256" key="4">
    <source>
        <dbReference type="ARBA" id="ARBA00022825"/>
    </source>
</evidence>
<keyword evidence="4" id="KW-0720">Serine protease</keyword>
<sequence>MKLVRGAWKLLVGIKDALVLVAMLLFFGLLFAALNSRPSAPTIKDGALVLDFDGPIVEQPEEVPPLAFVSGQEIGRQYRLRDVVRAIDTAKDDARVKAIVLDLDRFGGAYPATLGEVADALMRARQAGKPVLAYATGYTDGGYRLAAAASEIWMDPLGGTFFSGPGGSRLYYKGLIDKLGVNTHVYRVGKFKSAVEPYTRTDESPESREASQALYGTLFGQWKEAIARSRPKARIADWLVQPAQVVQAAGGNLSKANLSSGIVDKLGDRIAFGRRVAELAGTNDSKPAGWFNRIPYHAYVAANPIADKGEIGVVTVAGEIVDGKAGPGTAAGDTIAKYILDGLAEKKLKALVLRVDSPGGSVMASERIRLAVMEAKRRGLPIVVSMGGLAASGGYWVSTPADVIFAEPSTITGSIGIFGILPSFENTLAKIGITSDGVKLTPLAGQPDFAGGFNAETDAVIQATIEHGYAQFLSRVAQSRKLPVARVHEIAQGRVWDGGTARQIGLVDRFGTLDEAIKEAARRAKLDPATAKPVYLEKKPTWAAQIAQQIGNREEEDAGAPGGALARIAAEQRQMLARAAGDVRRLALGGSVQARCLECGALGPSRATADDQRLFAVLLARVGL</sequence>
<dbReference type="Gene3D" id="3.90.226.10">
    <property type="entry name" value="2-enoyl-CoA Hydratase, Chain A, domain 1"/>
    <property type="match status" value="3"/>
</dbReference>
<name>A0A1V2EX12_9SPHN</name>
<gene>
    <name evidence="7" type="primary">sppA</name>
    <name evidence="7" type="ORF">SPHI_10220</name>
</gene>
<dbReference type="Gene3D" id="6.20.330.10">
    <property type="match status" value="1"/>
</dbReference>
<feature type="active site" description="Proton donor/acceptor" evidence="5">
    <location>
        <position position="192"/>
    </location>
</feature>
<dbReference type="InterPro" id="IPR029045">
    <property type="entry name" value="ClpP/crotonase-like_dom_sf"/>
</dbReference>
<evidence type="ECO:0000256" key="2">
    <source>
        <dbReference type="ARBA" id="ARBA00022670"/>
    </source>
</evidence>
<evidence type="ECO:0000256" key="1">
    <source>
        <dbReference type="ARBA" id="ARBA00008683"/>
    </source>
</evidence>
<dbReference type="GO" id="GO:0006465">
    <property type="term" value="P:signal peptide processing"/>
    <property type="evidence" value="ECO:0007669"/>
    <property type="project" value="InterPro"/>
</dbReference>
<dbReference type="PANTHER" id="PTHR33209:SF1">
    <property type="entry name" value="PEPTIDASE S49 DOMAIN-CONTAINING PROTEIN"/>
    <property type="match status" value="1"/>
</dbReference>
<dbReference type="Pfam" id="PF01343">
    <property type="entry name" value="Peptidase_S49"/>
    <property type="match status" value="2"/>
</dbReference>
<comment type="caution">
    <text evidence="7">The sequence shown here is derived from an EMBL/GenBank/DDBJ whole genome shotgun (WGS) entry which is preliminary data.</text>
</comment>
<dbReference type="CDD" id="cd07018">
    <property type="entry name" value="S49_SppA_67K_type"/>
    <property type="match status" value="1"/>
</dbReference>
<dbReference type="STRING" id="1915074.SPHI_10220"/>
<feature type="domain" description="Peptidase S49" evidence="6">
    <location>
        <begin position="124"/>
        <end position="234"/>
    </location>
</feature>
<dbReference type="InterPro" id="IPR004634">
    <property type="entry name" value="Pept_S49_pIV"/>
</dbReference>
<evidence type="ECO:0000313" key="8">
    <source>
        <dbReference type="Proteomes" id="UP000188729"/>
    </source>
</evidence>
<dbReference type="SUPFAM" id="SSF52096">
    <property type="entry name" value="ClpP/crotonase"/>
    <property type="match status" value="2"/>
</dbReference>
<protein>
    <submittedName>
        <fullName evidence="7">Protease 4</fullName>
        <ecNumber evidence="7">3.4.21.-</ecNumber>
    </submittedName>
</protein>
<reference evidence="7 8" key="1">
    <citation type="submission" date="2016-11" db="EMBL/GenBank/DDBJ databases">
        <title>Genome sequence of Sphingomonas jeddahensis G39.</title>
        <authorList>
            <person name="Poehlein A."/>
            <person name="Wuebbeler J.H."/>
            <person name="Steinbuechel A."/>
            <person name="Daniel R."/>
        </authorList>
    </citation>
    <scope>NUCLEOTIDE SEQUENCE [LARGE SCALE GENOMIC DNA]</scope>
    <source>
        <strain evidence="7 8">G39</strain>
    </source>
</reference>
<dbReference type="InterPro" id="IPR047272">
    <property type="entry name" value="S49_SppA_C"/>
</dbReference>
<organism evidence="7 8">
    <name type="scientific">Sphingomonas jeddahensis</name>
    <dbReference type="NCBI Taxonomy" id="1915074"/>
    <lineage>
        <taxon>Bacteria</taxon>
        <taxon>Pseudomonadati</taxon>
        <taxon>Pseudomonadota</taxon>
        <taxon>Alphaproteobacteria</taxon>
        <taxon>Sphingomonadales</taxon>
        <taxon>Sphingomonadaceae</taxon>
        <taxon>Sphingomonas</taxon>
    </lineage>
</organism>
<dbReference type="NCBIfam" id="TIGR00705">
    <property type="entry name" value="SppA_67K"/>
    <property type="match status" value="1"/>
</dbReference>
<feature type="domain" description="Peptidase S49" evidence="6">
    <location>
        <begin position="375"/>
        <end position="526"/>
    </location>
</feature>
<dbReference type="EC" id="3.4.21.-" evidence="7"/>
<evidence type="ECO:0000256" key="3">
    <source>
        <dbReference type="ARBA" id="ARBA00022801"/>
    </source>
</evidence>
<dbReference type="AlphaFoldDB" id="A0A1V2EX12"/>